<dbReference type="InterPro" id="IPR017964">
    <property type="entry name" value="DNA-dir_DNA_pol_B_CS"/>
</dbReference>
<dbReference type="GO" id="GO:0003887">
    <property type="term" value="F:DNA-directed DNA polymerase activity"/>
    <property type="evidence" value="ECO:0007669"/>
    <property type="project" value="UniProtKB-KW"/>
</dbReference>
<proteinExistence type="inferred from homology"/>
<dbReference type="PRINTS" id="PR00106">
    <property type="entry name" value="DNAPOLB"/>
</dbReference>
<keyword evidence="2" id="KW-0808">Transferase</keyword>
<comment type="similarity">
    <text evidence="1">Belongs to the DNA polymerase type-B family.</text>
</comment>
<dbReference type="EMBL" id="PP763743">
    <property type="protein sequence ID" value="XAM96197.1"/>
    <property type="molecule type" value="Genomic_DNA"/>
</dbReference>
<sequence length="431" mass="50814">MSTPNYHIKTLNLNIKKIYKKKKNTPLTLPSMSQYIHAPQLIYNKIYINNHTPIYTRNITLRQGNAKRVKMIDINSLYPFSLINKLPTSQGSKSSTITYYKLLVTPPNFQKVPVIYINNHTPIYTQQYTLNYLKKNNYQITIKQSWKNKYTTNMFTDSIINTYKKKHTHTHTTKLILNSLYGKLFQKEKSRPLLITSTMLQYASILIHKLKSTTNNPPCYSDTDSLFTRHPLPQKVSKSIGHAKTSTLDKLLINRVRNYTYATNNGRQTIHKGAKTYLNGEKNKLPKNLISLIRFIYNMYNYKHISQKVPVIYINNHTPIYTPQQHRNKKLYIYYYLTLQYKQSYTNIHTTLLPKKYSEIYVYIILCAPYLQFCQTDTQDYSKQSYTNIHTPLPSPLFCLYIIETQYTHHTKYNILPTHTIHYNTIITTNI</sequence>
<dbReference type="PROSITE" id="PS00116">
    <property type="entry name" value="DNA_POLYMERASE_B"/>
    <property type="match status" value="1"/>
</dbReference>
<dbReference type="SUPFAM" id="SSF56672">
    <property type="entry name" value="DNA/RNA polymerases"/>
    <property type="match status" value="1"/>
</dbReference>
<evidence type="ECO:0000313" key="5">
    <source>
        <dbReference type="EMBL" id="XAM96197.1"/>
    </source>
</evidence>
<gene>
    <name evidence="5" type="primary">dpo</name>
</gene>
<evidence type="ECO:0000256" key="1">
    <source>
        <dbReference type="ARBA" id="ARBA00005755"/>
    </source>
</evidence>
<dbReference type="InterPro" id="IPR043502">
    <property type="entry name" value="DNA/RNA_pol_sf"/>
</dbReference>
<evidence type="ECO:0000256" key="4">
    <source>
        <dbReference type="ARBA" id="ARBA00022932"/>
    </source>
</evidence>
<evidence type="ECO:0000256" key="3">
    <source>
        <dbReference type="ARBA" id="ARBA00022695"/>
    </source>
</evidence>
<protein>
    <submittedName>
        <fullName evidence="5">DNA polymerase</fullName>
    </submittedName>
</protein>
<dbReference type="InterPro" id="IPR006172">
    <property type="entry name" value="DNA-dir_DNA_pol_B"/>
</dbReference>
<keyword evidence="4" id="KW-0239">DNA-directed DNA polymerase</keyword>
<evidence type="ECO:0000256" key="2">
    <source>
        <dbReference type="ARBA" id="ARBA00022679"/>
    </source>
</evidence>
<organism evidence="5">
    <name type="scientific">Cephea cephea</name>
    <dbReference type="NCBI Taxonomy" id="880218"/>
    <lineage>
        <taxon>Eukaryota</taxon>
        <taxon>Metazoa</taxon>
        <taxon>Cnidaria</taxon>
        <taxon>Scyphozoa</taxon>
        <taxon>Rhizostomeae</taxon>
        <taxon>Cepheidae</taxon>
        <taxon>Cephea</taxon>
    </lineage>
</organism>
<accession>A0AAU6W6L3</accession>
<reference evidence="5" key="1">
    <citation type="submission" date="2024-05" db="EMBL/GenBank/DDBJ databases">
        <title>New mitochondrial genomes derived from Cephea cephea and Mastigias albipunctata (Scyphozoa: Rhizostomeae), with an analysis of phylogenetic relationships.</title>
        <authorList>
            <person name="Tan K.C."/>
            <person name="Ames C.L."/>
            <person name="Collins A.G."/>
        </authorList>
    </citation>
    <scope>NUCLEOTIDE SEQUENCE</scope>
    <source>
        <strain evidence="5">AGC18069</strain>
    </source>
</reference>
<dbReference type="GO" id="GO:0000166">
    <property type="term" value="F:nucleotide binding"/>
    <property type="evidence" value="ECO:0007669"/>
    <property type="project" value="InterPro"/>
</dbReference>
<keyword evidence="3" id="KW-0548">Nucleotidyltransferase</keyword>
<geneLocation type="mitochondrion" evidence="5"/>
<dbReference type="AlphaFoldDB" id="A0AAU6W6L3"/>
<name>A0AAU6W6L3_9CNID</name>
<dbReference type="GO" id="GO:0003676">
    <property type="term" value="F:nucleic acid binding"/>
    <property type="evidence" value="ECO:0007669"/>
    <property type="project" value="InterPro"/>
</dbReference>
<keyword evidence="5" id="KW-0496">Mitochondrion</keyword>